<feature type="compositionally biased region" description="Basic and acidic residues" evidence="2">
    <location>
        <begin position="1426"/>
        <end position="1440"/>
    </location>
</feature>
<dbReference type="Pfam" id="PF16553">
    <property type="entry name" value="PUFD"/>
    <property type="match status" value="1"/>
</dbReference>
<feature type="region of interest" description="Disordered" evidence="2">
    <location>
        <begin position="1623"/>
        <end position="1839"/>
    </location>
</feature>
<dbReference type="STRING" id="33528.ENSGAFP00000030336"/>
<feature type="compositionally biased region" description="Polar residues" evidence="2">
    <location>
        <begin position="832"/>
        <end position="861"/>
    </location>
</feature>
<dbReference type="InterPro" id="IPR038227">
    <property type="entry name" value="PUFD_som_sf"/>
</dbReference>
<dbReference type="EMBL" id="NHOQ01002926">
    <property type="protein sequence ID" value="PWA13802.1"/>
    <property type="molecule type" value="Genomic_DNA"/>
</dbReference>
<proteinExistence type="inferred from homology"/>
<feature type="domain" description="BCL-6 corepressor PCGF1 binding" evidence="3">
    <location>
        <begin position="1524"/>
        <end position="1620"/>
    </location>
</feature>
<feature type="region of interest" description="Disordered" evidence="2">
    <location>
        <begin position="1"/>
        <end position="21"/>
    </location>
</feature>
<feature type="compositionally biased region" description="Basic and acidic residues" evidence="2">
    <location>
        <begin position="12"/>
        <end position="21"/>
    </location>
</feature>
<feature type="compositionally biased region" description="Polar residues" evidence="2">
    <location>
        <begin position="629"/>
        <end position="647"/>
    </location>
</feature>
<protein>
    <recommendedName>
        <fullName evidence="3">BCL-6 corepressor PCGF1 binding domain-containing protein</fullName>
    </recommendedName>
</protein>
<dbReference type="InterPro" id="IPR032365">
    <property type="entry name" value="PUFD"/>
</dbReference>
<feature type="region of interest" description="Disordered" evidence="2">
    <location>
        <begin position="1451"/>
        <end position="1496"/>
    </location>
</feature>
<dbReference type="GO" id="GO:0003714">
    <property type="term" value="F:transcription corepressor activity"/>
    <property type="evidence" value="ECO:0007669"/>
    <property type="project" value="TreeGrafter"/>
</dbReference>
<feature type="compositionally biased region" description="Polar residues" evidence="2">
    <location>
        <begin position="962"/>
        <end position="984"/>
    </location>
</feature>
<feature type="compositionally biased region" description="Polar residues" evidence="2">
    <location>
        <begin position="882"/>
        <end position="891"/>
    </location>
</feature>
<feature type="region of interest" description="Disordered" evidence="2">
    <location>
        <begin position="432"/>
        <end position="480"/>
    </location>
</feature>
<gene>
    <name evidence="4" type="ORF">CCH79_00016915</name>
</gene>
<feature type="compositionally biased region" description="Low complexity" evidence="2">
    <location>
        <begin position="377"/>
        <end position="396"/>
    </location>
</feature>
<reference evidence="4 5" key="1">
    <citation type="journal article" date="2018" name="G3 (Bethesda)">
        <title>A High-Quality Reference Genome for the Invasive Mosquitofish Gambusia affinis Using a Chicago Library.</title>
        <authorList>
            <person name="Hoffberg S.L."/>
            <person name="Troendle N.J."/>
            <person name="Glenn T.C."/>
            <person name="Mahmud O."/>
            <person name="Louha S."/>
            <person name="Chalopin D."/>
            <person name="Bennetzen J.L."/>
            <person name="Mauricio R."/>
        </authorList>
    </citation>
    <scope>NUCLEOTIDE SEQUENCE [LARGE SCALE GENOMIC DNA]</scope>
    <source>
        <strain evidence="4">NE01/NJP1002.9</strain>
        <tissue evidence="4">Muscle</tissue>
    </source>
</reference>
<feature type="compositionally biased region" description="Polar residues" evidence="2">
    <location>
        <begin position="1011"/>
        <end position="1021"/>
    </location>
</feature>
<accession>A0A315UMK3</accession>
<feature type="region of interest" description="Disordered" evidence="2">
    <location>
        <begin position="1279"/>
        <end position="1302"/>
    </location>
</feature>
<feature type="compositionally biased region" description="Polar residues" evidence="2">
    <location>
        <begin position="553"/>
        <end position="587"/>
    </location>
</feature>
<feature type="compositionally biased region" description="Polar residues" evidence="2">
    <location>
        <begin position="1468"/>
        <end position="1491"/>
    </location>
</feature>
<sequence>MDVGAERTGSSVRKEDPVRDGELQVGVLNPDMNSAAGLECPVFDGSVMCSHKRARTWNVQRTHQTEQRKSDLKRKTKPPLRLRLNLVTSADMVARALSSWQTVPSEAETRGIRVDARTAHKMNPLAALSIDRNALVGESILPHGGLIYPGIHPLSAQKPQDPGASLRLGYDLLYKPAVPLLEGQKSVNGCAELYKNSPPGLQKPLLVSAAEGNGLGLNPRSLPVEKQSEGSLNGAGNFLRLPWISPYMDASMYPFLDMAYKTSLLSASPFTQQQLAYQTLCATGSNTPGDERLFFISPYSPAHVASSLAHPIRMSSVNLTRAVLSSPPHRQDKTLQGFGAQLPQELSAFSSGSQTRQESQMQREHSECQRDVKACQSGSTKSAVSSGSHVNSSAVSQQATSVPQSTADPQKHLYKKATSPSLPASHPFYLASQRSRNSGSSNTKDSNYNAETHSTRAKTSPGTAVHQKASKNLEGKANPAEELEEFPNKFASKAPAVASLGYLQPSHYRAGANQKQDLKEGRPLPISSLTSDHEMTSGIITDRNICSQNTSSAVDITQNQQESPVPSESVGQLTSVPSTASSGQFPASKSKPEWPKVSTADSVKGSKGETCSRKQSKNPSKPDSKESQPDPSQYQQFNPENKNSSNQIHRDSYLPHSLGYANRYVPYSVAETLSMQRMTTKGHVFPHPLLLGNSNFYQSHGLPYGILPYQSSDKMASMSDCPGLENKDPNHNLSKIQSKTRDEEQFMNQKRQDGSRGYKNDDENEKTKKPASKAAPDKTQSAARDDVVCIDLVHEEKNDNNCNPLMEVPLKQGTSGGNQFKGKKSWLPEGSQWIQNAEQSRSSLAQTPSSCYVSPSGSQQLSEEEKPESPFPDIPEELTMQCARTSPWQFSRDSKASGGDATVTPGAVSQEAQPESSSKCDGPPENPVSLVPNGGEGSSGETKCTIISPNTPALVGGDLSESPGSTSKGLVSNDSSPQVPSWSVLNPRFPTEKVTNSRPSLYLSIDPKDPTCTTDRSPNVGGSSGINVGLKVSVNEPRIFSCSPGENKNSVVSSCGNGIEPFGNGENHNATWPSFSLRAPAFGKTSPTSGNAALDGLMLFTNSNHRLSSSGSFTEGPSGPNLLAIDGVHSNLTPHVDKDLLIKASCGNKGKNLQDNATLLEDDPEDSDGCRNRQSSFSKKMTNSPGCVGGHLKDMTSDLLSDVSEQSLNPSSSLKHHLYRHTEPLPVLQDRDDHQIQPFGSGAPFQGNRLALRSSPNIPMSRRRIFSLEPFHQSSIISGCQKRGRGEAGGDEGGTGSPTKRVRVTNDSILDDVKKLKVRIELNGLRLNKPRPPGELSQWLPSGDKSTDLDRKLSPERSEVNGSWCEPRFLRRDAATVSHVAPPPSGGHQAPPSLTSTTSTRLQDKPQTAGESLKVCAPPSSFPGDHHLFRFHGDGLDAPKGKRPFKMKHSLGAEQDEGGSDDEERSGKVSQLDSSNSPDQNPASPETQQSVRPVPPEVRRLIVNKNVGETLLQRAARLGYQVTILPCFSCSRPRNWLLLADVLGRLRMASRSFRRLFPQLNIQSVPEDEFYRQVSLSQLLTGPDEQELASFRPDVKDPLELVEATPELAGMLGSSLEFVDSRWDSLDVSPPPTPPPSPGQPPCLTQALPAEQEEDRSPRTVESISGPSGRSSLWDQHKTATSTKPGMTATASWWEPQRHSGLDPDIHDSANPDSKKWDQQSKERKPSGLPSIKLNSVDGGKMWEQQRLRSRDVETKAITEERKPAPVRNKKTGSSNPAHLKEEMNSNIWKNDGKAGTDVESEVPQQSKKSEISSRSKLDSWDLQETKRSGGTTTTPKRDANLTCQGLSLAGNSLKLDAAWQRNLTNVRVHIRDLGMKIASIQRDIKKDSGKVVGKSSRVKTRS</sequence>
<dbReference type="InterPro" id="IPR047144">
    <property type="entry name" value="BCOR-like"/>
</dbReference>
<evidence type="ECO:0000256" key="1">
    <source>
        <dbReference type="ARBA" id="ARBA00034703"/>
    </source>
</evidence>
<feature type="compositionally biased region" description="Pro residues" evidence="2">
    <location>
        <begin position="1629"/>
        <end position="1641"/>
    </location>
</feature>
<feature type="region of interest" description="Disordered" evidence="2">
    <location>
        <begin position="1326"/>
        <end position="1361"/>
    </location>
</feature>
<feature type="compositionally biased region" description="Basic and acidic residues" evidence="2">
    <location>
        <begin position="361"/>
        <end position="373"/>
    </location>
</feature>
<evidence type="ECO:0000313" key="4">
    <source>
        <dbReference type="EMBL" id="PWA13802.1"/>
    </source>
</evidence>
<feature type="compositionally biased region" description="Basic and acidic residues" evidence="2">
    <location>
        <begin position="1696"/>
        <end position="1726"/>
    </location>
</feature>
<comment type="caution">
    <text evidence="4">The sequence shown here is derived from an EMBL/GenBank/DDBJ whole genome shotgun (WGS) entry which is preliminary data.</text>
</comment>
<keyword evidence="5" id="KW-1185">Reference proteome</keyword>
<dbReference type="GO" id="GO:0000122">
    <property type="term" value="P:negative regulation of transcription by RNA polymerase II"/>
    <property type="evidence" value="ECO:0007669"/>
    <property type="project" value="TreeGrafter"/>
</dbReference>
<dbReference type="PANTHER" id="PTHR24117:SF9">
    <property type="entry name" value="BCL-6 COREPRESSOR PCGF1 BINDING DOMAIN-CONTAINING PROTEIN"/>
    <property type="match status" value="1"/>
</dbReference>
<dbReference type="Gene3D" id="3.10.260.40">
    <property type="entry name" value="BCL-6 corepressor, PCGF1 binding domain"/>
    <property type="match status" value="1"/>
</dbReference>
<feature type="compositionally biased region" description="Polar residues" evidence="2">
    <location>
        <begin position="910"/>
        <end position="919"/>
    </location>
</feature>
<evidence type="ECO:0000259" key="3">
    <source>
        <dbReference type="Pfam" id="PF16553"/>
    </source>
</evidence>
<feature type="compositionally biased region" description="Basic and acidic residues" evidence="2">
    <location>
        <begin position="1808"/>
        <end position="1828"/>
    </location>
</feature>
<feature type="compositionally biased region" description="Basic and acidic residues" evidence="2">
    <location>
        <begin position="1345"/>
        <end position="1359"/>
    </location>
</feature>
<feature type="region of interest" description="Disordered" evidence="2">
    <location>
        <begin position="1158"/>
        <end position="1190"/>
    </location>
</feature>
<feature type="compositionally biased region" description="Polar residues" evidence="2">
    <location>
        <begin position="432"/>
        <end position="462"/>
    </location>
</feature>
<feature type="compositionally biased region" description="Basic and acidic residues" evidence="2">
    <location>
        <begin position="1744"/>
        <end position="1764"/>
    </location>
</feature>
<dbReference type="GO" id="GO:0005634">
    <property type="term" value="C:nucleus"/>
    <property type="evidence" value="ECO:0007669"/>
    <property type="project" value="TreeGrafter"/>
</dbReference>
<evidence type="ECO:0000313" key="5">
    <source>
        <dbReference type="Proteomes" id="UP000250572"/>
    </source>
</evidence>
<feature type="region of interest" description="Disordered" evidence="2">
    <location>
        <begin position="798"/>
        <end position="984"/>
    </location>
</feature>
<dbReference type="Proteomes" id="UP000250572">
    <property type="component" value="Unassembled WGS sequence"/>
</dbReference>
<feature type="region of interest" description="Disordered" evidence="2">
    <location>
        <begin position="1000"/>
        <end position="1024"/>
    </location>
</feature>
<feature type="compositionally biased region" description="Polar residues" evidence="2">
    <location>
        <begin position="1660"/>
        <end position="1691"/>
    </location>
</feature>
<dbReference type="PANTHER" id="PTHR24117">
    <property type="entry name" value="AGAP007537-PB"/>
    <property type="match status" value="1"/>
</dbReference>
<feature type="compositionally biased region" description="Polar residues" evidence="2">
    <location>
        <begin position="1172"/>
        <end position="1185"/>
    </location>
</feature>
<feature type="compositionally biased region" description="Basic and acidic residues" evidence="2">
    <location>
        <begin position="739"/>
        <end position="768"/>
    </location>
</feature>
<evidence type="ECO:0000256" key="2">
    <source>
        <dbReference type="SAM" id="MobiDB-lite"/>
    </source>
</evidence>
<feature type="region of interest" description="Disordered" evidence="2">
    <location>
        <begin position="1378"/>
        <end position="1419"/>
    </location>
</feature>
<organism evidence="4 5">
    <name type="scientific">Gambusia affinis</name>
    <name type="common">Western mosquitofish</name>
    <name type="synonym">Heterandria affinis</name>
    <dbReference type="NCBI Taxonomy" id="33528"/>
    <lineage>
        <taxon>Eukaryota</taxon>
        <taxon>Metazoa</taxon>
        <taxon>Chordata</taxon>
        <taxon>Craniata</taxon>
        <taxon>Vertebrata</taxon>
        <taxon>Euteleostomi</taxon>
        <taxon>Actinopterygii</taxon>
        <taxon>Neopterygii</taxon>
        <taxon>Teleostei</taxon>
        <taxon>Neoteleostei</taxon>
        <taxon>Acanthomorphata</taxon>
        <taxon>Ovalentaria</taxon>
        <taxon>Atherinomorphae</taxon>
        <taxon>Cyprinodontiformes</taxon>
        <taxon>Poeciliidae</taxon>
        <taxon>Poeciliinae</taxon>
        <taxon>Gambusia</taxon>
    </lineage>
</organism>
<feature type="region of interest" description="Disordered" evidence="2">
    <location>
        <begin position="715"/>
        <end position="783"/>
    </location>
</feature>
<name>A0A315UMK3_GAMAF</name>
<feature type="compositionally biased region" description="Polar residues" evidence="2">
    <location>
        <begin position="939"/>
        <end position="951"/>
    </location>
</feature>
<feature type="region of interest" description="Disordered" evidence="2">
    <location>
        <begin position="1426"/>
        <end position="1445"/>
    </location>
</feature>
<feature type="region of interest" description="Disordered" evidence="2">
    <location>
        <begin position="511"/>
        <end position="532"/>
    </location>
</feature>
<feature type="region of interest" description="Disordered" evidence="2">
    <location>
        <begin position="553"/>
        <end position="651"/>
    </location>
</feature>
<feature type="compositionally biased region" description="Polar residues" evidence="2">
    <location>
        <begin position="397"/>
        <end position="408"/>
    </location>
</feature>
<feature type="compositionally biased region" description="Polar residues" evidence="2">
    <location>
        <begin position="349"/>
        <end position="360"/>
    </location>
</feature>
<feature type="compositionally biased region" description="Acidic residues" evidence="2">
    <location>
        <begin position="1454"/>
        <end position="1464"/>
    </location>
</feature>
<comment type="similarity">
    <text evidence="1">Belongs to the BCOR family.</text>
</comment>
<feature type="region of interest" description="Disordered" evidence="2">
    <location>
        <begin position="349"/>
        <end position="410"/>
    </location>
</feature>